<dbReference type="EMBL" id="PQIB02000009">
    <property type="protein sequence ID" value="RLN00455.1"/>
    <property type="molecule type" value="Genomic_DNA"/>
</dbReference>
<reference evidence="3" key="1">
    <citation type="journal article" date="2019" name="Nat. Commun.">
        <title>The genome of broomcorn millet.</title>
        <authorList>
            <person name="Zou C."/>
            <person name="Miki D."/>
            <person name="Li D."/>
            <person name="Tang Q."/>
            <person name="Xiao L."/>
            <person name="Rajput S."/>
            <person name="Deng P."/>
            <person name="Jia W."/>
            <person name="Huang R."/>
            <person name="Zhang M."/>
            <person name="Sun Y."/>
            <person name="Hu J."/>
            <person name="Fu X."/>
            <person name="Schnable P.S."/>
            <person name="Li F."/>
            <person name="Zhang H."/>
            <person name="Feng B."/>
            <person name="Zhu X."/>
            <person name="Liu R."/>
            <person name="Schnable J.C."/>
            <person name="Zhu J.-K."/>
            <person name="Zhang H."/>
        </authorList>
    </citation>
    <scope>NUCLEOTIDE SEQUENCE [LARGE SCALE GENOMIC DNA]</scope>
</reference>
<dbReference type="InterPro" id="IPR036047">
    <property type="entry name" value="F-box-like_dom_sf"/>
</dbReference>
<keyword evidence="3" id="KW-1185">Reference proteome</keyword>
<evidence type="ECO:0000313" key="2">
    <source>
        <dbReference type="EMBL" id="RLN00455.1"/>
    </source>
</evidence>
<feature type="domain" description="F-box" evidence="1">
    <location>
        <begin position="52"/>
        <end position="86"/>
    </location>
</feature>
<accession>A0A3L6REU5</accession>
<evidence type="ECO:0000313" key="3">
    <source>
        <dbReference type="Proteomes" id="UP000275267"/>
    </source>
</evidence>
<dbReference type="AlphaFoldDB" id="A0A3L6REU5"/>
<sequence>MVPVHRDRGGQSPAAAAVGCRSDRLSVLRKPLTRVRARQGTREEDDGLPLSDEVLLLIISRVAGDTADLVRCVATCRRWRRLVSTDAAFICLHAPPRTDQSARGLALGVFLLSHPEKIEFVPLPSASRRIGALGPPSLDLLVDDEGSMIFHASFRVVASRGGRLVVEIRSAEPVRAAQAVYSIYVGYGDLYGDAMFSGQRSAMDGRWCFQGVARLPELIPELSAATSVRLRWFCEQSGLVFFTARSGHGPDFEESCYTLNLGKPWRVDKVASNGAGGKPWLAVYGYEMDRVTFLSSLGEKR</sequence>
<dbReference type="OrthoDB" id="695544at2759"/>
<name>A0A3L6REU5_PANMI</name>
<gene>
    <name evidence="2" type="ORF">C2845_PM06G13200</name>
</gene>
<protein>
    <recommendedName>
        <fullName evidence="1">F-box domain-containing protein</fullName>
    </recommendedName>
</protein>
<evidence type="ECO:0000259" key="1">
    <source>
        <dbReference type="Pfam" id="PF12937"/>
    </source>
</evidence>
<dbReference type="PROSITE" id="PS51257">
    <property type="entry name" value="PROKAR_LIPOPROTEIN"/>
    <property type="match status" value="1"/>
</dbReference>
<dbReference type="PANTHER" id="PTHR36140">
    <property type="entry name" value="F-BOX DOMAIN-CONTAINING PROTEIN-RELATED"/>
    <property type="match status" value="1"/>
</dbReference>
<dbReference type="PANTHER" id="PTHR36140:SF1">
    <property type="entry name" value="F-BOX DOMAIN CONTAINING PROTEIN, EXPRESSED"/>
    <property type="match status" value="1"/>
</dbReference>
<dbReference type="Gene3D" id="1.20.1280.50">
    <property type="match status" value="1"/>
</dbReference>
<dbReference type="Proteomes" id="UP000275267">
    <property type="component" value="Unassembled WGS sequence"/>
</dbReference>
<comment type="caution">
    <text evidence="2">The sequence shown here is derived from an EMBL/GenBank/DDBJ whole genome shotgun (WGS) entry which is preliminary data.</text>
</comment>
<dbReference type="CDD" id="cd09917">
    <property type="entry name" value="F-box_SF"/>
    <property type="match status" value="1"/>
</dbReference>
<organism evidence="2 3">
    <name type="scientific">Panicum miliaceum</name>
    <name type="common">Proso millet</name>
    <name type="synonym">Broomcorn millet</name>
    <dbReference type="NCBI Taxonomy" id="4540"/>
    <lineage>
        <taxon>Eukaryota</taxon>
        <taxon>Viridiplantae</taxon>
        <taxon>Streptophyta</taxon>
        <taxon>Embryophyta</taxon>
        <taxon>Tracheophyta</taxon>
        <taxon>Spermatophyta</taxon>
        <taxon>Magnoliopsida</taxon>
        <taxon>Liliopsida</taxon>
        <taxon>Poales</taxon>
        <taxon>Poaceae</taxon>
        <taxon>PACMAD clade</taxon>
        <taxon>Panicoideae</taxon>
        <taxon>Panicodae</taxon>
        <taxon>Paniceae</taxon>
        <taxon>Panicinae</taxon>
        <taxon>Panicum</taxon>
        <taxon>Panicum sect. Panicum</taxon>
    </lineage>
</organism>
<dbReference type="Pfam" id="PF12937">
    <property type="entry name" value="F-box-like"/>
    <property type="match status" value="1"/>
</dbReference>
<dbReference type="InterPro" id="IPR001810">
    <property type="entry name" value="F-box_dom"/>
</dbReference>
<dbReference type="SUPFAM" id="SSF81383">
    <property type="entry name" value="F-box domain"/>
    <property type="match status" value="1"/>
</dbReference>
<proteinExistence type="predicted"/>